<protein>
    <recommendedName>
        <fullName evidence="6">TMEM205-like domain-containing protein</fullName>
    </recommendedName>
</protein>
<dbReference type="PANTHER" id="PTHR23241">
    <property type="entry name" value="LATE EMBRYOGENESIS ABUNDANT PLANTS LEA-RELATED"/>
    <property type="match status" value="1"/>
</dbReference>
<dbReference type="GO" id="GO:0016020">
    <property type="term" value="C:membrane"/>
    <property type="evidence" value="ECO:0007669"/>
    <property type="project" value="UniProtKB-SubCell"/>
</dbReference>
<feature type="transmembrane region" description="Helical" evidence="5">
    <location>
        <begin position="6"/>
        <end position="30"/>
    </location>
</feature>
<evidence type="ECO:0000313" key="8">
    <source>
        <dbReference type="Proteomes" id="UP000242877"/>
    </source>
</evidence>
<gene>
    <name evidence="7" type="ORF">AAP_01034</name>
</gene>
<accession>A0A168C7Y1</accession>
<dbReference type="VEuPathDB" id="FungiDB:AAP_01034"/>
<dbReference type="AlphaFoldDB" id="A0A168C7Y1"/>
<dbReference type="Proteomes" id="UP000242877">
    <property type="component" value="Unassembled WGS sequence"/>
</dbReference>
<keyword evidence="2 5" id="KW-0812">Transmembrane</keyword>
<dbReference type="EMBL" id="AZGZ01000003">
    <property type="protein sequence ID" value="KZZ96261.1"/>
    <property type="molecule type" value="Genomic_DNA"/>
</dbReference>
<evidence type="ECO:0000256" key="2">
    <source>
        <dbReference type="ARBA" id="ARBA00022692"/>
    </source>
</evidence>
<comment type="caution">
    <text evidence="7">The sequence shown here is derived from an EMBL/GenBank/DDBJ whole genome shotgun (WGS) entry which is preliminary data.</text>
</comment>
<feature type="domain" description="TMEM205-like" evidence="6">
    <location>
        <begin position="11"/>
        <end position="121"/>
    </location>
</feature>
<evidence type="ECO:0000256" key="4">
    <source>
        <dbReference type="ARBA" id="ARBA00023136"/>
    </source>
</evidence>
<dbReference type="InterPro" id="IPR053009">
    <property type="entry name" value="Xanthocillin_Biosynth-Assoc"/>
</dbReference>
<keyword evidence="3 5" id="KW-1133">Transmembrane helix</keyword>
<organism evidence="7 8">
    <name type="scientific">Ascosphaera apis ARSEF 7405</name>
    <dbReference type="NCBI Taxonomy" id="392613"/>
    <lineage>
        <taxon>Eukaryota</taxon>
        <taxon>Fungi</taxon>
        <taxon>Dikarya</taxon>
        <taxon>Ascomycota</taxon>
        <taxon>Pezizomycotina</taxon>
        <taxon>Eurotiomycetes</taxon>
        <taxon>Eurotiomycetidae</taxon>
        <taxon>Onygenales</taxon>
        <taxon>Ascosphaeraceae</taxon>
        <taxon>Ascosphaera</taxon>
    </lineage>
</organism>
<sequence length="178" mass="19500">MESMLAPAHILSYGTLLGTTVFETFVASIISFKKLERPTFAMLQNHMFPVYFGMQSALPVVIALTYPGLRTVVHNVSPGIAGVLDETVRKNTLVPLATIFVTGVANLFCLMPKAKAIKAQRLQLEAVEGKSQYEPPVSPAMDKLNKSFRRVHGFSTAFNLISLIATVAYGVTLSRRIQ</sequence>
<dbReference type="InterPro" id="IPR025423">
    <property type="entry name" value="TMEM205-like"/>
</dbReference>
<evidence type="ECO:0000259" key="6">
    <source>
        <dbReference type="Pfam" id="PF13664"/>
    </source>
</evidence>
<dbReference type="Pfam" id="PF13664">
    <property type="entry name" value="DUF4149"/>
    <property type="match status" value="1"/>
</dbReference>
<evidence type="ECO:0000256" key="3">
    <source>
        <dbReference type="ARBA" id="ARBA00022989"/>
    </source>
</evidence>
<evidence type="ECO:0000256" key="5">
    <source>
        <dbReference type="SAM" id="Phobius"/>
    </source>
</evidence>
<name>A0A168C7Y1_9EURO</name>
<comment type="subcellular location">
    <subcellularLocation>
        <location evidence="1">Membrane</location>
    </subcellularLocation>
</comment>
<feature type="transmembrane region" description="Helical" evidence="5">
    <location>
        <begin position="93"/>
        <end position="111"/>
    </location>
</feature>
<proteinExistence type="predicted"/>
<reference evidence="7 8" key="1">
    <citation type="journal article" date="2016" name="Genome Biol. Evol.">
        <title>Divergent and convergent evolution of fungal pathogenicity.</title>
        <authorList>
            <person name="Shang Y."/>
            <person name="Xiao G."/>
            <person name="Zheng P."/>
            <person name="Cen K."/>
            <person name="Zhan S."/>
            <person name="Wang C."/>
        </authorList>
    </citation>
    <scope>NUCLEOTIDE SEQUENCE [LARGE SCALE GENOMIC DNA]</scope>
    <source>
        <strain evidence="7 8">ARSEF 7405</strain>
    </source>
</reference>
<evidence type="ECO:0000313" key="7">
    <source>
        <dbReference type="EMBL" id="KZZ96261.1"/>
    </source>
</evidence>
<dbReference type="PANTHER" id="PTHR23241:SF102">
    <property type="entry name" value="LD23009P"/>
    <property type="match status" value="1"/>
</dbReference>
<evidence type="ECO:0000256" key="1">
    <source>
        <dbReference type="ARBA" id="ARBA00004370"/>
    </source>
</evidence>
<feature type="transmembrane region" description="Helical" evidence="5">
    <location>
        <begin position="50"/>
        <end position="69"/>
    </location>
</feature>
<feature type="transmembrane region" description="Helical" evidence="5">
    <location>
        <begin position="151"/>
        <end position="171"/>
    </location>
</feature>
<keyword evidence="8" id="KW-1185">Reference proteome</keyword>
<keyword evidence="4 5" id="KW-0472">Membrane</keyword>
<dbReference type="OrthoDB" id="1641132at2759"/>